<feature type="domain" description="AMP-binding enzyme C-terminal" evidence="3">
    <location>
        <begin position="422"/>
        <end position="497"/>
    </location>
</feature>
<dbReference type="Pfam" id="PF00501">
    <property type="entry name" value="AMP-binding"/>
    <property type="match status" value="1"/>
</dbReference>
<feature type="domain" description="AMP-dependent synthetase/ligase" evidence="2">
    <location>
        <begin position="22"/>
        <end position="372"/>
    </location>
</feature>
<dbReference type="InterPro" id="IPR025110">
    <property type="entry name" value="AMP-bd_C"/>
</dbReference>
<gene>
    <name evidence="4" type="ORF">GCM10010357_15660</name>
</gene>
<feature type="region of interest" description="Disordered" evidence="1">
    <location>
        <begin position="503"/>
        <end position="539"/>
    </location>
</feature>
<dbReference type="InterPro" id="IPR020845">
    <property type="entry name" value="AMP-binding_CS"/>
</dbReference>
<dbReference type="InterPro" id="IPR050237">
    <property type="entry name" value="ATP-dep_AMP-bd_enzyme"/>
</dbReference>
<accession>A0ABP3I9Y7</accession>
<dbReference type="PANTHER" id="PTHR43767">
    <property type="entry name" value="LONG-CHAIN-FATTY-ACID--COA LIGASE"/>
    <property type="match status" value="1"/>
</dbReference>
<comment type="caution">
    <text evidence="4">The sequence shown here is derived from an EMBL/GenBank/DDBJ whole genome shotgun (WGS) entry which is preliminary data.</text>
</comment>
<evidence type="ECO:0000259" key="2">
    <source>
        <dbReference type="Pfam" id="PF00501"/>
    </source>
</evidence>
<proteinExistence type="predicted"/>
<evidence type="ECO:0000259" key="3">
    <source>
        <dbReference type="Pfam" id="PF13193"/>
    </source>
</evidence>
<dbReference type="Gene3D" id="3.40.50.12780">
    <property type="entry name" value="N-terminal domain of ligase-like"/>
    <property type="match status" value="1"/>
</dbReference>
<evidence type="ECO:0000256" key="1">
    <source>
        <dbReference type="SAM" id="MobiDB-lite"/>
    </source>
</evidence>
<name>A0ABP3I9Y7_9ACTN</name>
<dbReference type="RefSeq" id="WP_344021357.1">
    <property type="nucleotide sequence ID" value="NZ_BAAABX010000015.1"/>
</dbReference>
<dbReference type="SUPFAM" id="SSF56801">
    <property type="entry name" value="Acetyl-CoA synthetase-like"/>
    <property type="match status" value="1"/>
</dbReference>
<organism evidence="4 5">
    <name type="scientific">Streptomyces luteireticuli</name>
    <dbReference type="NCBI Taxonomy" id="173858"/>
    <lineage>
        <taxon>Bacteria</taxon>
        <taxon>Bacillati</taxon>
        <taxon>Actinomycetota</taxon>
        <taxon>Actinomycetes</taxon>
        <taxon>Kitasatosporales</taxon>
        <taxon>Streptomycetaceae</taxon>
        <taxon>Streptomyces</taxon>
    </lineage>
</organism>
<evidence type="ECO:0000313" key="5">
    <source>
        <dbReference type="Proteomes" id="UP001500879"/>
    </source>
</evidence>
<dbReference type="PROSITE" id="PS00455">
    <property type="entry name" value="AMP_BINDING"/>
    <property type="match status" value="1"/>
</dbReference>
<keyword evidence="5" id="KW-1185">Reference proteome</keyword>
<reference evidence="5" key="1">
    <citation type="journal article" date="2019" name="Int. J. Syst. Evol. Microbiol.">
        <title>The Global Catalogue of Microorganisms (GCM) 10K type strain sequencing project: providing services to taxonomists for standard genome sequencing and annotation.</title>
        <authorList>
            <consortium name="The Broad Institute Genomics Platform"/>
            <consortium name="The Broad Institute Genome Sequencing Center for Infectious Disease"/>
            <person name="Wu L."/>
            <person name="Ma J."/>
        </authorList>
    </citation>
    <scope>NUCLEOTIDE SEQUENCE [LARGE SCALE GENOMIC DNA]</scope>
    <source>
        <strain evidence="5">JCM 4788</strain>
    </source>
</reference>
<dbReference type="InterPro" id="IPR042099">
    <property type="entry name" value="ANL_N_sf"/>
</dbReference>
<dbReference type="Pfam" id="PF13193">
    <property type="entry name" value="AMP-binding_C"/>
    <property type="match status" value="1"/>
</dbReference>
<dbReference type="Proteomes" id="UP001500879">
    <property type="component" value="Unassembled WGS sequence"/>
</dbReference>
<evidence type="ECO:0000313" key="4">
    <source>
        <dbReference type="EMBL" id="GAA0395504.1"/>
    </source>
</evidence>
<dbReference type="Gene3D" id="3.30.300.30">
    <property type="match status" value="1"/>
</dbReference>
<dbReference type="PANTHER" id="PTHR43767:SF7">
    <property type="entry name" value="MEDIUM_LONG-CHAIN-FATTY-ACID--COA LIGASE FADD8"/>
    <property type="match status" value="1"/>
</dbReference>
<sequence>MSVAAPPFRTFVDDILDSLGAVPSREALVHRERRITAGEFRDLVHRLAHALRARGLERGQTVTLLSGNLPEALAVRYAANLLGCRVTHLYGGLSAGTQAAIVRDVETRALVVDPSYAARAAEVAGLAPVPYVLTLGVSSIGTDLLESAAALPAEPISGLARPEDICSIRHTGGTTGHPKGICTSFERAGRLRPEPGGEEAGRPRQLVATTLAHAAGLIADHLLAEGGTVVLLEDFDPGRVLAAIERERITHLYLLPPLLYRTVDHPDADRTDTSSLRQVIYGGCRASPARIADAIRRLGPVLLQGYGQTESGSISVLGPEDHDLARPWLLRSAGRVLNGVDVAIRDAHGNDLPHGEHGEICIRSAMIMQGYWKQPELTAEVLRDGWLHTGDIGFLDAEGYLTVVDRIKDMIVVVGGHVYTTELEDLLDSHPQVLHSAVFGVRDGDGTEHVHAAVVRAPGAGVDAAGLRAMVRERRGAMYEPAHIAFVDQLPLTDAGKPDKKLLRSRAAQADRGGEPLSTGLPFGDSVITSAPGCGRPRP</sequence>
<dbReference type="EMBL" id="BAAABX010000015">
    <property type="protein sequence ID" value="GAA0395504.1"/>
    <property type="molecule type" value="Genomic_DNA"/>
</dbReference>
<dbReference type="InterPro" id="IPR045851">
    <property type="entry name" value="AMP-bd_C_sf"/>
</dbReference>
<protein>
    <submittedName>
        <fullName evidence="4">AMP-binding protein</fullName>
    </submittedName>
</protein>
<dbReference type="InterPro" id="IPR000873">
    <property type="entry name" value="AMP-dep_synth/lig_dom"/>
</dbReference>